<dbReference type="InterPro" id="IPR022657">
    <property type="entry name" value="De-COase2_CS"/>
</dbReference>
<dbReference type="Pfam" id="PF00278">
    <property type="entry name" value="Orn_DAP_Arg_deC"/>
    <property type="match status" value="1"/>
</dbReference>
<dbReference type="GO" id="GO:0008234">
    <property type="term" value="F:cysteine-type peptidase activity"/>
    <property type="evidence" value="ECO:0007669"/>
    <property type="project" value="UniProtKB-KW"/>
</dbReference>
<gene>
    <name evidence="10" type="primary">CTSL</name>
    <name evidence="10" type="ORF">AWC38_SpisGene3764</name>
</gene>
<keyword evidence="2" id="KW-0645">Protease</keyword>
<dbReference type="CDD" id="cd02248">
    <property type="entry name" value="Peptidase_C1A"/>
    <property type="match status" value="1"/>
</dbReference>
<evidence type="ECO:0000256" key="2">
    <source>
        <dbReference type="ARBA" id="ARBA00022670"/>
    </source>
</evidence>
<dbReference type="Pfam" id="PF00787">
    <property type="entry name" value="PX"/>
    <property type="match status" value="1"/>
</dbReference>
<dbReference type="InterPro" id="IPR013201">
    <property type="entry name" value="Prot_inhib_I29"/>
</dbReference>
<dbReference type="InterPro" id="IPR000169">
    <property type="entry name" value="Pept_cys_AS"/>
</dbReference>
<dbReference type="InterPro" id="IPR036871">
    <property type="entry name" value="PX_dom_sf"/>
</dbReference>
<dbReference type="CDD" id="cd02619">
    <property type="entry name" value="Peptidase_C1"/>
    <property type="match status" value="1"/>
</dbReference>
<feature type="compositionally biased region" description="Polar residues" evidence="8">
    <location>
        <begin position="1178"/>
        <end position="1197"/>
    </location>
</feature>
<dbReference type="SMART" id="SM00645">
    <property type="entry name" value="Pept_C1"/>
    <property type="match status" value="2"/>
</dbReference>
<feature type="region of interest" description="Disordered" evidence="8">
    <location>
        <begin position="1093"/>
        <end position="1115"/>
    </location>
</feature>
<sequence length="1240" mass="138619">MSGKTSHTALSAAISQGILGSPSLIYKPGKPKHAGLFYDLDEFESGLNRAEEAFGEGKQLNKGHGLECASITEVLHGMDLGFPPEKIVFDSPVKTEPELKFALENGIHINVDNYQELERITAIIKDQGQTKSSVGIRLKPILGVGAVKDLSTCTTDSKFGVQSFDCGDLTRGVKCVVDFALEVNKRLGKKQISIIDIGGGLPANLEDDTTRPSFQDYAQALKKEVPELFPSYGTFKKVITEFGQAFNAKAGWLASRVEYTKKASDDLRIALIHFGADMMMRTCYCPNIQKYQRRVEVFSKEGQLKEGERMRYNIAGPLCFSGDVVKRDVLLPTEAETVDDLLVFWKDSVPRSYFLKMNFPQLKYIGVDERSHTPVLMMKAVLAFVLCLSVANSAVLKFREYEEQWQAWKSFHDKSYLTDTEEQARYAIWRDNLRKVQQHNSEGHSYTLAMNQFGDLTVDEFRFYYLGLRSHYSNETERHGSAYLPPSGVSLPSSVDWRTKGYVTPVKNQGQCGSCWAFSTTGSLEGQHFKKTGNLVSLSEQNLVDCSTKFGNHGCEGGLMDYAFQYIKANGGIDTEASYPYKARDERCKFRAADVGATDTGYMDIQRGSEAALQSAVATVGPISVAIDASHQSFQLYHKGVYNEPWSAMKAVMVLDNNQNDILPYRSQLGASWAFSATGSLEGQHFKKTGKLVALSEQNLQDCSGCGKVSSPSEGFVDCAFLYVKENGGIDTEAGYPQPCPKSCCFEKAYVGATCTGYVDIQQGSELALQSAVAEVGPISVVIDASHTSFQFYQSGVYNEPSCSISQLDHAVLVVGYGTYQGQDYWLVKNSWGKSWGMEELSRDSRRPRTPRRSPRFRMNEEEEEESGNERNPSNMGMTAPIIGYEIVDNRQKFTVYKIEVKSQNKSWFVFRRYTDFTRLNDRLRDAFPEFQIRLPGKRWFKDNFDPEFIEERARGLQFFINNIMNHSDICNSHEVQEFFCLNDPPGPYDSLEESRAYCQHLENQAEDLKQKVDELTADLKMTKSQLLQARVQQEALISALRSERTLRKKGFKGNGKDSSRTDELIEKSEKMAHADGLKGKVFHLMSDYQIKSKGRMSSTSENDTEPGEDHSQPFWVGSVEIAEHSDGADRMMSSNLARRLSTEQRNPRTSTPVSSSSHDSPSCLEPLQQDSKKELGVSQQTGENTENSEVLQISNEKGTKRETNNVEGTSTNPSNRKSSTSSRKRDSGISVDASPTPST</sequence>
<keyword evidence="7" id="KW-0175">Coiled coil</keyword>
<dbReference type="PANTHER" id="PTHR12411">
    <property type="entry name" value="CYSTEINE PROTEASE FAMILY C1-RELATED"/>
    <property type="match status" value="1"/>
</dbReference>
<protein>
    <submittedName>
        <fullName evidence="10">Cathepsin L1</fullName>
    </submittedName>
</protein>
<dbReference type="SUPFAM" id="SSF50621">
    <property type="entry name" value="Alanine racemase C-terminal domain-like"/>
    <property type="match status" value="1"/>
</dbReference>
<dbReference type="EMBL" id="LSMT01000036">
    <property type="protein sequence ID" value="PFX31373.1"/>
    <property type="molecule type" value="Genomic_DNA"/>
</dbReference>
<dbReference type="SUPFAM" id="SSF64268">
    <property type="entry name" value="PX domain"/>
    <property type="match status" value="1"/>
</dbReference>
<feature type="region of interest" description="Disordered" evidence="8">
    <location>
        <begin position="839"/>
        <end position="877"/>
    </location>
</feature>
<feature type="coiled-coil region" evidence="7">
    <location>
        <begin position="992"/>
        <end position="1033"/>
    </location>
</feature>
<keyword evidence="6" id="KW-1015">Disulfide bond</keyword>
<evidence type="ECO:0000313" key="10">
    <source>
        <dbReference type="EMBL" id="PFX31373.1"/>
    </source>
</evidence>
<feature type="compositionally biased region" description="Low complexity" evidence="8">
    <location>
        <begin position="1210"/>
        <end position="1222"/>
    </location>
</feature>
<evidence type="ECO:0000256" key="3">
    <source>
        <dbReference type="ARBA" id="ARBA00022801"/>
    </source>
</evidence>
<dbReference type="Proteomes" id="UP000225706">
    <property type="component" value="Unassembled WGS sequence"/>
</dbReference>
<dbReference type="Pfam" id="PF08246">
    <property type="entry name" value="Inhibitor_I29"/>
    <property type="match status" value="1"/>
</dbReference>
<dbReference type="Gene3D" id="3.20.20.10">
    <property type="entry name" value="Alanine racemase"/>
    <property type="match status" value="2"/>
</dbReference>
<dbReference type="Gene3D" id="2.40.37.10">
    <property type="entry name" value="Lyase, Ornithine Decarboxylase, Chain A, domain 1"/>
    <property type="match status" value="1"/>
</dbReference>
<feature type="region of interest" description="Disordered" evidence="8">
    <location>
        <begin position="1140"/>
        <end position="1240"/>
    </location>
</feature>
<evidence type="ECO:0000256" key="8">
    <source>
        <dbReference type="SAM" id="MobiDB-lite"/>
    </source>
</evidence>
<evidence type="ECO:0000313" key="11">
    <source>
        <dbReference type="Proteomes" id="UP000225706"/>
    </source>
</evidence>
<evidence type="ECO:0000256" key="5">
    <source>
        <dbReference type="ARBA" id="ARBA00023145"/>
    </source>
</evidence>
<dbReference type="InterPro" id="IPR013128">
    <property type="entry name" value="Peptidase_C1A"/>
</dbReference>
<dbReference type="SMART" id="SM00312">
    <property type="entry name" value="PX"/>
    <property type="match status" value="1"/>
</dbReference>
<keyword evidence="5" id="KW-0865">Zymogen</keyword>
<dbReference type="InterPro" id="IPR009006">
    <property type="entry name" value="Ala_racemase/Decarboxylase_C"/>
</dbReference>
<dbReference type="SUPFAM" id="SSF54001">
    <property type="entry name" value="Cysteine proteinases"/>
    <property type="match status" value="2"/>
</dbReference>
<dbReference type="PROSITE" id="PS00139">
    <property type="entry name" value="THIOL_PROTEASE_CYS"/>
    <property type="match status" value="1"/>
</dbReference>
<dbReference type="Pfam" id="PF00112">
    <property type="entry name" value="Peptidase_C1"/>
    <property type="match status" value="2"/>
</dbReference>
<dbReference type="InterPro" id="IPR038765">
    <property type="entry name" value="Papain-like_cys_pep_sf"/>
</dbReference>
<dbReference type="FunFam" id="3.90.70.10:FF:000321">
    <property type="entry name" value="Ananain"/>
    <property type="match status" value="1"/>
</dbReference>
<keyword evidence="3" id="KW-0378">Hydrolase</keyword>
<evidence type="ECO:0000256" key="4">
    <source>
        <dbReference type="ARBA" id="ARBA00022807"/>
    </source>
</evidence>
<dbReference type="FunFam" id="3.90.70.10:FF:000332">
    <property type="entry name" value="Cathepsin L1"/>
    <property type="match status" value="1"/>
</dbReference>
<evidence type="ECO:0000256" key="7">
    <source>
        <dbReference type="SAM" id="Coils"/>
    </source>
</evidence>
<dbReference type="PROSITE" id="PS00639">
    <property type="entry name" value="THIOL_PROTEASE_HIS"/>
    <property type="match status" value="1"/>
</dbReference>
<dbReference type="AlphaFoldDB" id="A0A2B4SQM8"/>
<dbReference type="InterPro" id="IPR001683">
    <property type="entry name" value="PX_dom"/>
</dbReference>
<comment type="caution">
    <text evidence="10">The sequence shown here is derived from an EMBL/GenBank/DDBJ whole genome shotgun (WGS) entry which is preliminary data.</text>
</comment>
<dbReference type="PROSITE" id="PS50195">
    <property type="entry name" value="PX"/>
    <property type="match status" value="1"/>
</dbReference>
<dbReference type="SMART" id="SM00848">
    <property type="entry name" value="Inhibitor_I29"/>
    <property type="match status" value="1"/>
</dbReference>
<dbReference type="PROSITE" id="PS00879">
    <property type="entry name" value="ODR_DC_2_2"/>
    <property type="match status" value="1"/>
</dbReference>
<evidence type="ECO:0000259" key="9">
    <source>
        <dbReference type="PROSITE" id="PS50195"/>
    </source>
</evidence>
<dbReference type="Gene3D" id="3.90.70.10">
    <property type="entry name" value="Cysteine proteinases"/>
    <property type="match status" value="2"/>
</dbReference>
<dbReference type="InterPro" id="IPR039417">
    <property type="entry name" value="Peptidase_C1A_papain-like"/>
</dbReference>
<dbReference type="GO" id="GO:0035091">
    <property type="term" value="F:phosphatidylinositol binding"/>
    <property type="evidence" value="ECO:0007669"/>
    <property type="project" value="InterPro"/>
</dbReference>
<dbReference type="Pfam" id="PF02784">
    <property type="entry name" value="Orn_Arg_deC_N"/>
    <property type="match status" value="1"/>
</dbReference>
<dbReference type="GO" id="GO:0006508">
    <property type="term" value="P:proteolysis"/>
    <property type="evidence" value="ECO:0007669"/>
    <property type="project" value="UniProtKB-KW"/>
</dbReference>
<keyword evidence="4" id="KW-0788">Thiol protease</keyword>
<evidence type="ECO:0000256" key="1">
    <source>
        <dbReference type="ARBA" id="ARBA00008455"/>
    </source>
</evidence>
<dbReference type="InterPro" id="IPR022644">
    <property type="entry name" value="De-COase2_N"/>
</dbReference>
<dbReference type="InterPro" id="IPR000668">
    <property type="entry name" value="Peptidase_C1A_C"/>
</dbReference>
<dbReference type="InterPro" id="IPR025660">
    <property type="entry name" value="Pept_his_AS"/>
</dbReference>
<dbReference type="PRINTS" id="PR00705">
    <property type="entry name" value="PAPAIN"/>
</dbReference>
<feature type="domain" description="PX" evidence="9">
    <location>
        <begin position="875"/>
        <end position="987"/>
    </location>
</feature>
<accession>A0A2B4SQM8</accession>
<proteinExistence type="inferred from homology"/>
<organism evidence="10 11">
    <name type="scientific">Stylophora pistillata</name>
    <name type="common">Smooth cauliflower coral</name>
    <dbReference type="NCBI Taxonomy" id="50429"/>
    <lineage>
        <taxon>Eukaryota</taxon>
        <taxon>Metazoa</taxon>
        <taxon>Cnidaria</taxon>
        <taxon>Anthozoa</taxon>
        <taxon>Hexacorallia</taxon>
        <taxon>Scleractinia</taxon>
        <taxon>Astrocoeniina</taxon>
        <taxon>Pocilloporidae</taxon>
        <taxon>Stylophora</taxon>
    </lineage>
</organism>
<dbReference type="OrthoDB" id="76516at2759"/>
<dbReference type="SUPFAM" id="SSF51419">
    <property type="entry name" value="PLP-binding barrel"/>
    <property type="match status" value="1"/>
</dbReference>
<name>A0A2B4SQM8_STYPI</name>
<evidence type="ECO:0000256" key="6">
    <source>
        <dbReference type="ARBA" id="ARBA00023157"/>
    </source>
</evidence>
<dbReference type="InterPro" id="IPR029066">
    <property type="entry name" value="PLP-binding_barrel"/>
</dbReference>
<dbReference type="InterPro" id="IPR022643">
    <property type="entry name" value="De-COase2_C"/>
</dbReference>
<reference evidence="11" key="1">
    <citation type="journal article" date="2017" name="bioRxiv">
        <title>Comparative analysis of the genomes of Stylophora pistillata and Acropora digitifera provides evidence for extensive differences between species of corals.</title>
        <authorList>
            <person name="Voolstra C.R."/>
            <person name="Li Y."/>
            <person name="Liew Y.J."/>
            <person name="Baumgarten S."/>
            <person name="Zoccola D."/>
            <person name="Flot J.-F."/>
            <person name="Tambutte S."/>
            <person name="Allemand D."/>
            <person name="Aranda M."/>
        </authorList>
    </citation>
    <scope>NUCLEOTIDE SEQUENCE [LARGE SCALE GENOMIC DNA]</scope>
</reference>
<dbReference type="STRING" id="50429.A0A2B4SQM8"/>
<comment type="similarity">
    <text evidence="1">Belongs to the peptidase C1 family.</text>
</comment>
<feature type="compositionally biased region" description="Low complexity" evidence="8">
    <location>
        <begin position="1150"/>
        <end position="1163"/>
    </location>
</feature>
<keyword evidence="11" id="KW-1185">Reference proteome</keyword>
<dbReference type="Gene3D" id="3.30.1520.10">
    <property type="entry name" value="Phox-like domain"/>
    <property type="match status" value="1"/>
</dbReference>